<accession>A0ABQ7C641</accession>
<name>A0ABQ7C641_BRACR</name>
<organism evidence="1 2">
    <name type="scientific">Brassica cretica</name>
    <name type="common">Mustard</name>
    <dbReference type="NCBI Taxonomy" id="69181"/>
    <lineage>
        <taxon>Eukaryota</taxon>
        <taxon>Viridiplantae</taxon>
        <taxon>Streptophyta</taxon>
        <taxon>Embryophyta</taxon>
        <taxon>Tracheophyta</taxon>
        <taxon>Spermatophyta</taxon>
        <taxon>Magnoliopsida</taxon>
        <taxon>eudicotyledons</taxon>
        <taxon>Gunneridae</taxon>
        <taxon>Pentapetalae</taxon>
        <taxon>rosids</taxon>
        <taxon>malvids</taxon>
        <taxon>Brassicales</taxon>
        <taxon>Brassicaceae</taxon>
        <taxon>Brassiceae</taxon>
        <taxon>Brassica</taxon>
    </lineage>
</organism>
<comment type="caution">
    <text evidence="1">The sequence shown here is derived from an EMBL/GenBank/DDBJ whole genome shotgun (WGS) entry which is preliminary data.</text>
</comment>
<evidence type="ECO:0000313" key="2">
    <source>
        <dbReference type="Proteomes" id="UP000266723"/>
    </source>
</evidence>
<sequence length="131" mass="15097">MAILELIRRRFGYVFVAFGQSVFSGSIEIRTRFYRKALRKDFFTKIAFRKNVHADFYGLSDIDSVVTDFDPNSSYVATDPSRTRWLLSDQTVSDIDQRVRPKSVHSRLFLNASSRVPQSYHLSLLSIGVII</sequence>
<dbReference type="EMBL" id="QGKV02000832">
    <property type="protein sequence ID" value="KAF3547049.1"/>
    <property type="molecule type" value="Genomic_DNA"/>
</dbReference>
<proteinExistence type="predicted"/>
<reference evidence="1 2" key="1">
    <citation type="journal article" date="2020" name="BMC Genomics">
        <title>Intraspecific diversification of the crop wild relative Brassica cretica Lam. using demographic model selection.</title>
        <authorList>
            <person name="Kioukis A."/>
            <person name="Michalopoulou V.A."/>
            <person name="Briers L."/>
            <person name="Pirintsos S."/>
            <person name="Studholme D.J."/>
            <person name="Pavlidis P."/>
            <person name="Sarris P.F."/>
        </authorList>
    </citation>
    <scope>NUCLEOTIDE SEQUENCE [LARGE SCALE GENOMIC DNA]</scope>
    <source>
        <strain evidence="2">cv. PFS-1207/04</strain>
    </source>
</reference>
<gene>
    <name evidence="1" type="ORF">DY000_02008450</name>
</gene>
<protein>
    <submittedName>
        <fullName evidence="1">Uncharacterized protein</fullName>
    </submittedName>
</protein>
<evidence type="ECO:0000313" key="1">
    <source>
        <dbReference type="EMBL" id="KAF3547049.1"/>
    </source>
</evidence>
<dbReference type="Proteomes" id="UP000266723">
    <property type="component" value="Unassembled WGS sequence"/>
</dbReference>
<keyword evidence="2" id="KW-1185">Reference proteome</keyword>